<dbReference type="SUPFAM" id="SSF51735">
    <property type="entry name" value="NAD(P)-binding Rossmann-fold domains"/>
    <property type="match status" value="1"/>
</dbReference>
<dbReference type="SUPFAM" id="SSF50129">
    <property type="entry name" value="GroES-like"/>
    <property type="match status" value="2"/>
</dbReference>
<dbReference type="CDD" id="cd05288">
    <property type="entry name" value="PGDH"/>
    <property type="match status" value="1"/>
</dbReference>
<gene>
    <name evidence="4" type="ORF">RM446_19730</name>
</gene>
<dbReference type="RefSeq" id="WP_311546852.1">
    <property type="nucleotide sequence ID" value="NZ_JAVREK010000024.1"/>
</dbReference>
<feature type="domain" description="Enoyl reductase (ER)" evidence="3">
    <location>
        <begin position="18"/>
        <end position="335"/>
    </location>
</feature>
<evidence type="ECO:0000313" key="4">
    <source>
        <dbReference type="EMBL" id="MDT0304354.1"/>
    </source>
</evidence>
<reference evidence="5" key="1">
    <citation type="submission" date="2023-07" db="EMBL/GenBank/DDBJ databases">
        <title>30 novel species of actinomycetes from the DSMZ collection.</title>
        <authorList>
            <person name="Nouioui I."/>
        </authorList>
    </citation>
    <scope>NUCLEOTIDE SEQUENCE [LARGE SCALE GENOMIC DNA]</scope>
    <source>
        <strain evidence="5">DSM 45055</strain>
    </source>
</reference>
<proteinExistence type="predicted"/>
<dbReference type="InterPro" id="IPR036291">
    <property type="entry name" value="NAD(P)-bd_dom_sf"/>
</dbReference>
<dbReference type="Gene3D" id="3.90.180.10">
    <property type="entry name" value="Medium-chain alcohol dehydrogenases, catalytic domain"/>
    <property type="match status" value="1"/>
</dbReference>
<keyword evidence="1" id="KW-0560">Oxidoreductase</keyword>
<dbReference type="Pfam" id="PF16884">
    <property type="entry name" value="ADH_N_2"/>
    <property type="match status" value="1"/>
</dbReference>
<protein>
    <submittedName>
        <fullName evidence="4">NADP-dependent oxidoreductase</fullName>
    </submittedName>
</protein>
<dbReference type="Pfam" id="PF00107">
    <property type="entry name" value="ADH_zinc_N"/>
    <property type="match status" value="1"/>
</dbReference>
<evidence type="ECO:0000259" key="3">
    <source>
        <dbReference type="SMART" id="SM00829"/>
    </source>
</evidence>
<dbReference type="InterPro" id="IPR020843">
    <property type="entry name" value="ER"/>
</dbReference>
<comment type="caution">
    <text evidence="4">The sequence shown here is derived from an EMBL/GenBank/DDBJ whole genome shotgun (WGS) entry which is preliminary data.</text>
</comment>
<dbReference type="Gene3D" id="3.40.50.720">
    <property type="entry name" value="NAD(P)-binding Rossmann-like Domain"/>
    <property type="match status" value="1"/>
</dbReference>
<dbReference type="EMBL" id="JAVREK010000024">
    <property type="protein sequence ID" value="MDT0304354.1"/>
    <property type="molecule type" value="Genomic_DNA"/>
</dbReference>
<dbReference type="PANTHER" id="PTHR43205:SF7">
    <property type="entry name" value="PROSTAGLANDIN REDUCTASE 1"/>
    <property type="match status" value="1"/>
</dbReference>
<dbReference type="InterPro" id="IPR013149">
    <property type="entry name" value="ADH-like_C"/>
</dbReference>
<dbReference type="Proteomes" id="UP001183226">
    <property type="component" value="Unassembled WGS sequence"/>
</dbReference>
<dbReference type="InterPro" id="IPR011032">
    <property type="entry name" value="GroES-like_sf"/>
</dbReference>
<evidence type="ECO:0000313" key="5">
    <source>
        <dbReference type="Proteomes" id="UP001183226"/>
    </source>
</evidence>
<evidence type="ECO:0000256" key="2">
    <source>
        <dbReference type="SAM" id="MobiDB-lite"/>
    </source>
</evidence>
<dbReference type="InterPro" id="IPR041694">
    <property type="entry name" value="ADH_N_2"/>
</dbReference>
<evidence type="ECO:0000256" key="1">
    <source>
        <dbReference type="ARBA" id="ARBA00023002"/>
    </source>
</evidence>
<keyword evidence="5" id="KW-1185">Reference proteome</keyword>
<dbReference type="InterPro" id="IPR045010">
    <property type="entry name" value="MDR_fam"/>
</dbReference>
<accession>A0ABU2KYG7</accession>
<organism evidence="4 5">
    <name type="scientific">Streptomonospora wellingtoniae</name>
    <dbReference type="NCBI Taxonomy" id="3075544"/>
    <lineage>
        <taxon>Bacteria</taxon>
        <taxon>Bacillati</taxon>
        <taxon>Actinomycetota</taxon>
        <taxon>Actinomycetes</taxon>
        <taxon>Streptosporangiales</taxon>
        <taxon>Nocardiopsidaceae</taxon>
        <taxon>Streptomonospora</taxon>
    </lineage>
</organism>
<name>A0ABU2KYG7_9ACTN</name>
<dbReference type="SMART" id="SM00829">
    <property type="entry name" value="PKS_ER"/>
    <property type="match status" value="1"/>
</dbReference>
<dbReference type="PANTHER" id="PTHR43205">
    <property type="entry name" value="PROSTAGLANDIN REDUCTASE"/>
    <property type="match status" value="1"/>
</dbReference>
<sequence length="337" mass="36264">MTTPQTARSVHLVSRPQGEPEPRDFRVVEEPVAEPAPGGILVRNRYISVDPYMRGRMRDAESYIPPFRLDAPMEGGALGEVVVSRSEMFAEGDLVLHNKGWREYAALGEAEARTVDPGRVPSETAYLGVAGTTGLTAWVGLFDIAEMRPGDTVFISGAAGAVGSVAGQMARLRGAGRVVGSAGSRSKVDYVRDDLGFDAAFDYHDGPVADLLAASAPEGIDVYFDNVGGEHLEAALHSMRNHGRIALCGMISQYNATEPAPGPRDMFQAVSRRVRMQGFIVMDHTDRMPAFLDDVGRWLADGSIRADETVVDGIENAPGAFLDMMRGGNVGKMIVRL</sequence>
<feature type="region of interest" description="Disordered" evidence="2">
    <location>
        <begin position="1"/>
        <end position="23"/>
    </location>
</feature>